<keyword evidence="2" id="KW-1185">Reference proteome</keyword>
<sequence length="413" mass="44829">MTTETQESEALSLLNASAVRERAHEMLTLGLEGKLDHFAVDLSKLAEAARRTLAATRAAYPDLQIPFHARWRHFEAGGVDRWAMLAGARRFSDVHGMGRAAFDLAILSVLLDAGAGPEWKFHEGVTGETFSRSEGLAIASLLMFSGGTFSGSPLDPFRADAGELFRIDPDEVREGLQAGPDNPIVGLKERADLLRRLGEAVSLRPDLFGTKDEPRPGGLFDLLYDEGQSAPVPAPRILELLLDGLGPIWPGREEIDGVGLGDTWRHTKIERTNKTNGLIPFHKLSQWMAYSLVEPLAWAGVEVSDLDGLTGLAEYRNGGLFLDTGVLSLRNPQEALGNHDISSELVVEWRALTVALLDKLADWIRADLGVSADQLPLACVLEGGSWSAGRQIAFEKRPGGEPPLTIISDATVF</sequence>
<keyword evidence="1" id="KW-0328">Glycosyltransferase</keyword>
<gene>
    <name evidence="1" type="ORF">A3843_07220</name>
</gene>
<comment type="caution">
    <text evidence="1">The sequence shown here is derived from an EMBL/GenBank/DDBJ whole genome shotgun (WGS) entry which is preliminary data.</text>
</comment>
<dbReference type="PANTHER" id="PTHR31687:SF3">
    <property type="entry name" value="PROTEIN URG3"/>
    <property type="match status" value="1"/>
</dbReference>
<dbReference type="PANTHER" id="PTHR31687">
    <property type="match status" value="1"/>
</dbReference>
<evidence type="ECO:0000313" key="1">
    <source>
        <dbReference type="EMBL" id="OKL44205.1"/>
    </source>
</evidence>
<accession>A0A1U7JHM6</accession>
<evidence type="ECO:0000313" key="2">
    <source>
        <dbReference type="Proteomes" id="UP000185783"/>
    </source>
</evidence>
<name>A0A1U7JHM6_9HYPH</name>
<keyword evidence="1" id="KW-0808">Transferase</keyword>
<dbReference type="GO" id="GO:0016757">
    <property type="term" value="F:glycosyltransferase activity"/>
    <property type="evidence" value="ECO:0007669"/>
    <property type="project" value="UniProtKB-KW"/>
</dbReference>
<dbReference type="STRING" id="197461.A3843_07220"/>
<dbReference type="Pfam" id="PF07958">
    <property type="entry name" value="DUF1688"/>
    <property type="match status" value="1"/>
</dbReference>
<dbReference type="RefSeq" id="WP_028481804.1">
    <property type="nucleotide sequence ID" value="NZ_LVVZ01000014.1"/>
</dbReference>
<dbReference type="AlphaFoldDB" id="A0A1U7JHM6"/>
<dbReference type="InterPro" id="IPR012469">
    <property type="entry name" value="DUF1688"/>
</dbReference>
<organism evidence="1 2">
    <name type="scientific">Pseudovibrio exalbescens</name>
    <dbReference type="NCBI Taxonomy" id="197461"/>
    <lineage>
        <taxon>Bacteria</taxon>
        <taxon>Pseudomonadati</taxon>
        <taxon>Pseudomonadota</taxon>
        <taxon>Alphaproteobacteria</taxon>
        <taxon>Hyphomicrobiales</taxon>
        <taxon>Stappiaceae</taxon>
        <taxon>Pseudovibrio</taxon>
    </lineage>
</organism>
<reference evidence="1 2" key="1">
    <citation type="submission" date="2016-03" db="EMBL/GenBank/DDBJ databases">
        <title>Genome sequence of Nesiotobacter sp. nov., a moderately halophilic alphaproteobacterium isolated from the Yellow Sea, China.</title>
        <authorList>
            <person name="Zhang G."/>
            <person name="Zhang R."/>
        </authorList>
    </citation>
    <scope>NUCLEOTIDE SEQUENCE [LARGE SCALE GENOMIC DNA]</scope>
    <source>
        <strain evidence="1 2">WB1-6</strain>
    </source>
</reference>
<dbReference type="Proteomes" id="UP000185783">
    <property type="component" value="Unassembled WGS sequence"/>
</dbReference>
<protein>
    <submittedName>
        <fullName evidence="1">Uracil phosphoribosyltransferase</fullName>
    </submittedName>
</protein>
<dbReference type="EMBL" id="LVVZ01000014">
    <property type="protein sequence ID" value="OKL44205.1"/>
    <property type="molecule type" value="Genomic_DNA"/>
</dbReference>
<proteinExistence type="predicted"/>